<protein>
    <submittedName>
        <fullName evidence="2">Uncharacterized protein</fullName>
    </submittedName>
</protein>
<comment type="caution">
    <text evidence="2">The sequence shown here is derived from an EMBL/GenBank/DDBJ whole genome shotgun (WGS) entry which is preliminary data.</text>
</comment>
<proteinExistence type="predicted"/>
<dbReference type="AlphaFoldDB" id="A0AAW0DTQ0"/>
<feature type="region of interest" description="Disordered" evidence="1">
    <location>
        <begin position="314"/>
        <end position="344"/>
    </location>
</feature>
<feature type="region of interest" description="Disordered" evidence="1">
    <location>
        <begin position="1"/>
        <end position="72"/>
    </location>
</feature>
<feature type="compositionally biased region" description="Polar residues" evidence="1">
    <location>
        <begin position="401"/>
        <end position="416"/>
    </location>
</feature>
<evidence type="ECO:0000256" key="1">
    <source>
        <dbReference type="SAM" id="MobiDB-lite"/>
    </source>
</evidence>
<keyword evidence="3" id="KW-1185">Reference proteome</keyword>
<sequence length="515" mass="55937">MLSSFESKGPNASSGSSARSTASTTSSSRLRPLNKLAAAEVIAPFETRSTTVPKKAASKPLAPRLSSRPKATVAQRAPFVVPLNFNGPRRGRVTVQPKPKVILNDAIVKAKVSSPSRIPRRRIGSPATRSSGGEQEVPSEYAVKDSYRSSSHLQRTDELAYHSYRRSSLSTKCTYSSCEAFAHPSFCYVSYPDSHAPASPDVFTADRTTPRPVCMPSTPSRIPRFRFSTSPTAPSPSSPLSMASASSFTPYTSPVLVVMEDRLVASMSFAGEGVSMDTSMMPEIGEEDSRIPSLPTELSITAEFNSFLVGRLDSTDPPSTLPQPLPLATKTTLPPSPPQEASPNFSFISELKARLSWTGRKPSPSDFIPRRSSATENFDPTSELQQALARRRHVMSQTYTKATDAQLPSSPKQPTRQPLAPLPSFVNGVFVGRHDSSPAIGVETTEHIDCSSPANLAVTEINTTPFGARRVRRMVIPPLQEGSRPSRDPRIVMELDFLRARQKVAKRNPETKLLG</sequence>
<feature type="region of interest" description="Disordered" evidence="1">
    <location>
        <begin position="113"/>
        <end position="154"/>
    </location>
</feature>
<feature type="region of interest" description="Disordered" evidence="1">
    <location>
        <begin position="401"/>
        <end position="420"/>
    </location>
</feature>
<organism evidence="2 3">
    <name type="scientific">Favolaschia claudopus</name>
    <dbReference type="NCBI Taxonomy" id="2862362"/>
    <lineage>
        <taxon>Eukaryota</taxon>
        <taxon>Fungi</taxon>
        <taxon>Dikarya</taxon>
        <taxon>Basidiomycota</taxon>
        <taxon>Agaricomycotina</taxon>
        <taxon>Agaricomycetes</taxon>
        <taxon>Agaricomycetidae</taxon>
        <taxon>Agaricales</taxon>
        <taxon>Marasmiineae</taxon>
        <taxon>Mycenaceae</taxon>
        <taxon>Favolaschia</taxon>
    </lineage>
</organism>
<accession>A0AAW0DTQ0</accession>
<dbReference type="EMBL" id="JAWWNJ010000005">
    <property type="protein sequence ID" value="KAK7055295.1"/>
    <property type="molecule type" value="Genomic_DNA"/>
</dbReference>
<dbReference type="Proteomes" id="UP001362999">
    <property type="component" value="Unassembled WGS sequence"/>
</dbReference>
<evidence type="ECO:0000313" key="2">
    <source>
        <dbReference type="EMBL" id="KAK7055295.1"/>
    </source>
</evidence>
<gene>
    <name evidence="2" type="ORF">R3P38DRAFT_2846242</name>
</gene>
<reference evidence="2 3" key="1">
    <citation type="journal article" date="2024" name="J Genomics">
        <title>Draft genome sequencing and assembly of Favolaschia claudopus CIRM-BRFM 2984 isolated from oak limbs.</title>
        <authorList>
            <person name="Navarro D."/>
            <person name="Drula E."/>
            <person name="Chaduli D."/>
            <person name="Cazenave R."/>
            <person name="Ahrendt S."/>
            <person name="Wang J."/>
            <person name="Lipzen A."/>
            <person name="Daum C."/>
            <person name="Barry K."/>
            <person name="Grigoriev I.V."/>
            <person name="Favel A."/>
            <person name="Rosso M.N."/>
            <person name="Martin F."/>
        </authorList>
    </citation>
    <scope>NUCLEOTIDE SEQUENCE [LARGE SCALE GENOMIC DNA]</scope>
    <source>
        <strain evidence="2 3">CIRM-BRFM 2984</strain>
    </source>
</reference>
<feature type="region of interest" description="Disordered" evidence="1">
    <location>
        <begin position="207"/>
        <end position="244"/>
    </location>
</feature>
<feature type="region of interest" description="Disordered" evidence="1">
    <location>
        <begin position="359"/>
        <end position="380"/>
    </location>
</feature>
<name>A0AAW0DTQ0_9AGAR</name>
<evidence type="ECO:0000313" key="3">
    <source>
        <dbReference type="Proteomes" id="UP001362999"/>
    </source>
</evidence>
<feature type="compositionally biased region" description="Low complexity" evidence="1">
    <location>
        <begin position="12"/>
        <end position="31"/>
    </location>
</feature>